<keyword evidence="6" id="KW-0804">Transcription</keyword>
<feature type="region of interest" description="Disordered" evidence="8">
    <location>
        <begin position="315"/>
        <end position="345"/>
    </location>
</feature>
<feature type="compositionally biased region" description="Basic and acidic residues" evidence="8">
    <location>
        <begin position="703"/>
        <end position="716"/>
    </location>
</feature>
<dbReference type="SMART" id="SM01281">
    <property type="entry name" value="Med12"/>
    <property type="match status" value="1"/>
</dbReference>
<dbReference type="Pfam" id="PF09497">
    <property type="entry name" value="Med12"/>
    <property type="match status" value="1"/>
</dbReference>
<evidence type="ECO:0000259" key="9">
    <source>
        <dbReference type="SMART" id="SM01281"/>
    </source>
</evidence>
<dbReference type="GO" id="GO:0003713">
    <property type="term" value="F:transcription coactivator activity"/>
    <property type="evidence" value="ECO:0007669"/>
    <property type="project" value="TreeGrafter"/>
</dbReference>
<keyword evidence="3" id="KW-0678">Repressor</keyword>
<dbReference type="OrthoDB" id="20828at2759"/>
<feature type="compositionally biased region" description="Basic and acidic residues" evidence="8">
    <location>
        <begin position="1437"/>
        <end position="1456"/>
    </location>
</feature>
<dbReference type="InterPro" id="IPR019035">
    <property type="entry name" value="Mediator_Med12"/>
</dbReference>
<proteinExistence type="inferred from homology"/>
<evidence type="ECO:0000256" key="1">
    <source>
        <dbReference type="ARBA" id="ARBA00004123"/>
    </source>
</evidence>
<keyword evidence="5" id="KW-0010">Activator</keyword>
<feature type="compositionally biased region" description="Basic and acidic residues" evidence="8">
    <location>
        <begin position="672"/>
        <end position="683"/>
    </location>
</feature>
<evidence type="ECO:0000256" key="2">
    <source>
        <dbReference type="ARBA" id="ARBA00010289"/>
    </source>
</evidence>
<evidence type="ECO:0000256" key="4">
    <source>
        <dbReference type="ARBA" id="ARBA00023015"/>
    </source>
</evidence>
<reference evidence="10" key="3">
    <citation type="submission" date="2025-09" db="UniProtKB">
        <authorList>
            <consortium name="Ensembl"/>
        </authorList>
    </citation>
    <scope>IDENTIFICATION</scope>
</reference>
<dbReference type="GeneTree" id="ENSGT00440000037505"/>
<dbReference type="OMA" id="YQQSHDK"/>
<gene>
    <name evidence="10" type="primary">MED12</name>
</gene>
<dbReference type="GO" id="GO:0045944">
    <property type="term" value="P:positive regulation of transcription by RNA polymerase II"/>
    <property type="evidence" value="ECO:0007669"/>
    <property type="project" value="TreeGrafter"/>
</dbReference>
<feature type="region of interest" description="Disordered" evidence="8">
    <location>
        <begin position="1437"/>
        <end position="1461"/>
    </location>
</feature>
<feature type="region of interest" description="Disordered" evidence="8">
    <location>
        <begin position="1"/>
        <end position="35"/>
    </location>
</feature>
<dbReference type="STRING" id="42514.ENSPNAP00000030648"/>
<dbReference type="Ensembl" id="ENSPNAT00000018904.2">
    <property type="protein sequence ID" value="ENSPNAP00000030648.2"/>
    <property type="gene ID" value="ENSPNAG00000017657.2"/>
</dbReference>
<reference evidence="10" key="2">
    <citation type="submission" date="2025-08" db="UniProtKB">
        <authorList>
            <consortium name="Ensembl"/>
        </authorList>
    </citation>
    <scope>IDENTIFICATION</scope>
</reference>
<feature type="compositionally biased region" description="Basic and acidic residues" evidence="8">
    <location>
        <begin position="1741"/>
        <end position="1754"/>
    </location>
</feature>
<dbReference type="GO" id="GO:0016592">
    <property type="term" value="C:mediator complex"/>
    <property type="evidence" value="ECO:0007669"/>
    <property type="project" value="InterPro"/>
</dbReference>
<dbReference type="InterPro" id="IPR021990">
    <property type="entry name" value="Mediator_Med12_LCEWAV"/>
</dbReference>
<feature type="region of interest" description="Disordered" evidence="8">
    <location>
        <begin position="785"/>
        <end position="812"/>
    </location>
</feature>
<evidence type="ECO:0000256" key="7">
    <source>
        <dbReference type="ARBA" id="ARBA00023242"/>
    </source>
</evidence>
<evidence type="ECO:0000256" key="3">
    <source>
        <dbReference type="ARBA" id="ARBA00022491"/>
    </source>
</evidence>
<dbReference type="GO" id="GO:0008013">
    <property type="term" value="F:beta-catenin binding"/>
    <property type="evidence" value="ECO:0007669"/>
    <property type="project" value="InterPro"/>
</dbReference>
<comment type="similarity">
    <text evidence="2">Belongs to the Mediator complex subunit 12 family.</text>
</comment>
<evidence type="ECO:0000313" key="11">
    <source>
        <dbReference type="Proteomes" id="UP001501920"/>
    </source>
</evidence>
<evidence type="ECO:0000256" key="6">
    <source>
        <dbReference type="ARBA" id="ARBA00023163"/>
    </source>
</evidence>
<dbReference type="Pfam" id="PF12144">
    <property type="entry name" value="Med12-PQL"/>
    <property type="match status" value="2"/>
</dbReference>
<keyword evidence="4" id="KW-0805">Transcription regulation</keyword>
<evidence type="ECO:0000256" key="5">
    <source>
        <dbReference type="ARBA" id="ARBA00023159"/>
    </source>
</evidence>
<dbReference type="Proteomes" id="UP001501920">
    <property type="component" value="Chromosome 11"/>
</dbReference>
<keyword evidence="7" id="KW-0539">Nucleus</keyword>
<dbReference type="PANTHER" id="PTHR46007">
    <property type="entry name" value="MEDIATOR OF RNA POLYMERASE II TRANSCRIPTION SUBUNIT 12"/>
    <property type="match status" value="1"/>
</dbReference>
<sequence length="2053" mass="230314">MAAFGMLSYEHRPLKRPRLGPPDVYPQDPKQKEDELTALNVKQGFNNQPAVSGDEHGSAKNVNFNPSKISSNFSSIIAEKLRCNTFPDTGKRKPQVNQKDNFWLVTARSQSSINNWFTDLAGTKPLTQLAKKVPIFSKKEEVFGYLAKYSVPVMRSAWMIKMTCAYHAAITETKVKKRHVIDPCIEWTQIITKYLWEQLQKVAEFYRQSPSQGCGSPLPATPAEVETAMKQWEYNEKLAMFMFQDGMLDRHEFLTWVLECFEKIRPGEDELLKLLLPLLLQYSGEFVQSAYLSRRLAYFCTRRLNLLLSDGSIGPSTGGHPPHSISGQSGNALPPTPTSQPAGGNQPQTPFTDFYICPQHRPVVFVLSCMLQSIVLCCPSALVWHYSLTDSRNKTGSPLDLLPIAPSNLPMPGGNSTFNQQVRAKVREIEEQIKERGQAVEFRWSFDKCQETTAGFTIGRVLHTLEVLDNHSFEKSDFSNSLDSLYNRIFGSGQSKDGHEMSPDDDAVVTLLCEWAVCCKRSGRHRAMVVAKLLEKRQTEIEAERCGESEVVDEKGSVSSGSLSAATVPVFQDVLLQFLDTQAPVLTEPGNESERVEFSNLVLLFCELIRHDVFSHNIYMCTLISRGDLASDSHLPRPRSPSDEPSDESERKEQDTGNSVKMEDTGLSEPMEIDHSSSTHFDEPMFSPPMHCEAKGSPSPEKAAPEQDGKSTVKEKSMDPAFPQVYEQPRHIQYATHFPIPQEESASHECNQRLVVLYGVGKQRDEARHAIKKITKDILKVLNRKSTAETGTDPAAHTRGEEGQKRKRSKPEAFPTAEDIFSKFQHLSHFDQHQVTSQVSRNVLEQITSFALGMSYHLPLVQHIQFIFDLMEYSLNISGLIDFAIQLLNELSLVEAELLLKSSSLAGSYTTSLCLCIVAVLRRYHSCLILNPDQTAQVFDGLRIVVKSGVNPADCSSAERCILAYLYDLYTSCSHLKSKFGEIFSEFCSKVKNSIYWNIDPSDSNMLWDQVFMIDAIANPSAHNLNHSMVGKILNDSPANRYSFVCNVLMDVCVDHRDPERVNDIGILCAELTAYCRSLSAEWLGVLKALCCSSNNGNCGFNDLLCNVDVSDLSFHDSLATFVAILIARQCLLLEDLVRCVAIPSLLNAACSEQDSEPGARLTCRILLHLFRTPQRNPCPQDDKSTVGIRSSCDRHLLAASQNSIVVGAVFAVLKAVFMLGDAELKGSGFSHPAGLDDIGEDDMGSKKSGGRNVSIETASLDVYAKYVLKSICQQEWVGERCLKSLSEDSSALQDPVLVNIQAQRLLQLICYPHRQLDSEEGDNPQRQRIKRILQNMDQWTMRQSSLELQLMIKQSSNNELYSLLENIAKATIEVFQKSAEMNSSNPSWNGSTASSSSYCMFLCSSSERSGVWLVAPLIAKLPTSVQGHVLKAAGEELEKGQHLGSSSRKERDRQKQKSMSLLSQQPFLSLVLTCLKGQDEQREGLLTSLYSQVQQIVTNWREDQYQDDCKAKQMMHEALKLRLNLVGGMFDTVQRSTQQTTEWAVLLLDIISSGTVDMQSNNELFTTVLDMLSVLINGTLAADMSSISQGSMEENKRAYMNLVKKLRKELGDRQSESLEKVRQLLPLPKQTRDVITCEPQGSLIDTKGNKIAGFEKEGLQVSTKQKISPWDVFEGLKHSAPLSWGWFGTVRVDRKVTRFEEQQRLLLYHTHLKPKPRSYYLEPLPLPPEEEEPLTPVQQEPEKKMVEAVKSEKSVPSVAPDPNKKKKKKKTPSTSKPEDYTARNPNVMSYGGMNSELMNMAQPNHPYRMGYNQPSIIYTQNQPLPPGGPGLEPPYRPRMPVNKMMPTRPNYPGIMGNLQGGIGMMGMDNKQYPMGFKPQPTMAQGQMLRQQLQNQSMLGQQMRPICLLLLSSLQNIPQGYTSYVPSSQMQQRPSGYVHQQAPGAYTHSMQNAQRFTHQPIQQAPMMHSLGQGHMGAQGVHPGMRPNQMLDQQQQQQQAQQQQFLRQQALRVCTHLPSLCLLLTGLCSHHQFIQYLFSTLIEDLLIWSTYHML</sequence>
<keyword evidence="11" id="KW-1185">Reference proteome</keyword>
<dbReference type="InterPro" id="IPR051647">
    <property type="entry name" value="Mediator_comp_sub12"/>
</dbReference>
<dbReference type="InterPro" id="IPR021989">
    <property type="entry name" value="Mediator_Med12_catenin-bd"/>
</dbReference>
<feature type="region of interest" description="Disordered" evidence="8">
    <location>
        <begin position="1719"/>
        <end position="1787"/>
    </location>
</feature>
<dbReference type="Pfam" id="PF12145">
    <property type="entry name" value="Med12-LCEWAV"/>
    <property type="match status" value="1"/>
</dbReference>
<reference evidence="10 11" key="1">
    <citation type="submission" date="2020-10" db="EMBL/GenBank/DDBJ databases">
        <title>Pygocentrus nattereri (red-bellied piranha) genome, fPygNat1, primary haplotype.</title>
        <authorList>
            <person name="Myers G."/>
            <person name="Meyer A."/>
            <person name="Karagic N."/>
            <person name="Pippel M."/>
            <person name="Winkler S."/>
            <person name="Tracey A."/>
            <person name="Wood J."/>
            <person name="Formenti G."/>
            <person name="Howe K."/>
            <person name="Fedrigo O."/>
            <person name="Jarvis E.D."/>
        </authorList>
    </citation>
    <scope>NUCLEOTIDE SEQUENCE [LARGE SCALE GENOMIC DNA]</scope>
</reference>
<evidence type="ECO:0000256" key="8">
    <source>
        <dbReference type="SAM" id="MobiDB-lite"/>
    </source>
</evidence>
<accession>A0A3B4E4M0</accession>
<comment type="subcellular location">
    <subcellularLocation>
        <location evidence="1">Nucleus</location>
    </subcellularLocation>
</comment>
<protein>
    <recommendedName>
        <fullName evidence="9">Mediator complex subunit Med12 domain-containing protein</fullName>
    </recommendedName>
</protein>
<organism evidence="10 11">
    <name type="scientific">Pygocentrus nattereri</name>
    <name type="common">Red-bellied piranha</name>
    <dbReference type="NCBI Taxonomy" id="42514"/>
    <lineage>
        <taxon>Eukaryota</taxon>
        <taxon>Metazoa</taxon>
        <taxon>Chordata</taxon>
        <taxon>Craniata</taxon>
        <taxon>Vertebrata</taxon>
        <taxon>Euteleostomi</taxon>
        <taxon>Actinopterygii</taxon>
        <taxon>Neopterygii</taxon>
        <taxon>Teleostei</taxon>
        <taxon>Ostariophysi</taxon>
        <taxon>Characiformes</taxon>
        <taxon>Characoidei</taxon>
        <taxon>Pygocentrus</taxon>
    </lineage>
</organism>
<evidence type="ECO:0000313" key="10">
    <source>
        <dbReference type="Ensembl" id="ENSPNAP00000030648.2"/>
    </source>
</evidence>
<dbReference type="PANTHER" id="PTHR46007:SF11">
    <property type="entry name" value="MEDIATOR OF RNA POLYMERASE II TRANSCRIPTION SUBUNIT 12"/>
    <property type="match status" value="1"/>
</dbReference>
<feature type="region of interest" description="Disordered" evidence="8">
    <location>
        <begin position="630"/>
        <end position="716"/>
    </location>
</feature>
<name>A0A3B4E4M0_PYGNA</name>
<feature type="domain" description="Mediator complex subunit Med12" evidence="9">
    <location>
        <begin position="101"/>
        <end position="161"/>
    </location>
</feature>